<dbReference type="InterPro" id="IPR028098">
    <property type="entry name" value="Glyco_trans_4-like_N"/>
</dbReference>
<feature type="domain" description="Glycosyl transferase family 1" evidence="1">
    <location>
        <begin position="211"/>
        <end position="364"/>
    </location>
</feature>
<sequence>MKILIVIPSFYPAVIYGGPIYSTLYICREMTTNHNVSISVSTTNANMNDRLDVKKNTWVYFNKLFKVKYYNETIINKFSYSLAVNIWKDIKEADVIHIQSIFSISTPISLFFCWLFKKKIILSPRGSLGIWCLENGSKLKKIWLRRLIKPFLPSITFHATSAQEKQEVLSCFEDASIEVIPNGINFSEYQKYNTLNATDYLFKFTKKKLPVDKIIISMGRLHKKKGFDILINAFKKILDTYPNAKLIIAGSDEGEKHSLLNLINSNELNDAAFIIDEISGDEKIDFFSNADVFSLPSHNENFGNVYLESLASGTPIIASKNTPWESVELNNCGRWVENSVDNVELALLELLQENRNDMRENAKKLASNYNWENIAKKFKLLYKSQYRNNLDE</sequence>
<gene>
    <name evidence="3" type="primary">gt</name>
</gene>
<evidence type="ECO:0000259" key="2">
    <source>
        <dbReference type="Pfam" id="PF13439"/>
    </source>
</evidence>
<organism evidence="3">
    <name type="scientific">Providencia alcalifaciens</name>
    <dbReference type="NCBI Taxonomy" id="126385"/>
    <lineage>
        <taxon>Bacteria</taxon>
        <taxon>Pseudomonadati</taxon>
        <taxon>Pseudomonadota</taxon>
        <taxon>Gammaproteobacteria</taxon>
        <taxon>Enterobacterales</taxon>
        <taxon>Morganellaceae</taxon>
        <taxon>Providencia</taxon>
    </lineage>
</organism>
<accession>A0A346CLR3</accession>
<dbReference type="Pfam" id="PF13439">
    <property type="entry name" value="Glyco_transf_4"/>
    <property type="match status" value="1"/>
</dbReference>
<dbReference type="GO" id="GO:0016757">
    <property type="term" value="F:glycosyltransferase activity"/>
    <property type="evidence" value="ECO:0007669"/>
    <property type="project" value="InterPro"/>
</dbReference>
<keyword evidence="3" id="KW-0808">Transferase</keyword>
<dbReference type="SUPFAM" id="SSF53756">
    <property type="entry name" value="UDP-Glycosyltransferase/glycogen phosphorylase"/>
    <property type="match status" value="1"/>
</dbReference>
<dbReference type="GO" id="GO:1901135">
    <property type="term" value="P:carbohydrate derivative metabolic process"/>
    <property type="evidence" value="ECO:0007669"/>
    <property type="project" value="UniProtKB-ARBA"/>
</dbReference>
<reference evidence="3" key="1">
    <citation type="submission" date="2018-06" db="EMBL/GenBank/DDBJ databases">
        <title>Development of a Molecular Serotyping Scheme and a Multiplexed Luminex-Based Array for Providencia.</title>
        <authorList>
            <person name="Du Y."/>
            <person name="Liu B."/>
        </authorList>
    </citation>
    <scope>NUCLEOTIDE SEQUENCE</scope>
</reference>
<dbReference type="AlphaFoldDB" id="A0A346CLR3"/>
<dbReference type="Pfam" id="PF00534">
    <property type="entry name" value="Glycos_transf_1"/>
    <property type="match status" value="1"/>
</dbReference>
<evidence type="ECO:0000313" key="3">
    <source>
        <dbReference type="EMBL" id="AXL96537.1"/>
    </source>
</evidence>
<evidence type="ECO:0000259" key="1">
    <source>
        <dbReference type="Pfam" id="PF00534"/>
    </source>
</evidence>
<feature type="domain" description="Glycosyltransferase subfamily 4-like N-terminal" evidence="2">
    <location>
        <begin position="22"/>
        <end position="186"/>
    </location>
</feature>
<proteinExistence type="predicted"/>
<dbReference type="InterPro" id="IPR001296">
    <property type="entry name" value="Glyco_trans_1"/>
</dbReference>
<dbReference type="PANTHER" id="PTHR12526">
    <property type="entry name" value="GLYCOSYLTRANSFERASE"/>
    <property type="match status" value="1"/>
</dbReference>
<name>A0A346CLR3_9GAMM</name>
<dbReference type="PANTHER" id="PTHR12526:SF630">
    <property type="entry name" value="GLYCOSYLTRANSFERASE"/>
    <property type="match status" value="1"/>
</dbReference>
<dbReference type="EMBL" id="MH479422">
    <property type="protein sequence ID" value="AXL96537.1"/>
    <property type="molecule type" value="Genomic_DNA"/>
</dbReference>
<protein>
    <submittedName>
        <fullName evidence="3">Putative glycosyltransferase</fullName>
    </submittedName>
</protein>
<dbReference type="Gene3D" id="3.40.50.2000">
    <property type="entry name" value="Glycogen Phosphorylase B"/>
    <property type="match status" value="2"/>
</dbReference>